<dbReference type="PANTHER" id="PTHR33446:SF2">
    <property type="entry name" value="PROTEIN TONB"/>
    <property type="match status" value="1"/>
</dbReference>
<keyword evidence="14" id="KW-1185">Reference proteome</keyword>
<dbReference type="NCBIfam" id="TIGR01352">
    <property type="entry name" value="tonB_Cterm"/>
    <property type="match status" value="1"/>
</dbReference>
<feature type="chain" id="PRO_5021974728" evidence="11">
    <location>
        <begin position="25"/>
        <end position="145"/>
    </location>
</feature>
<dbReference type="InterPro" id="IPR006260">
    <property type="entry name" value="TonB/TolA_C"/>
</dbReference>
<comment type="similarity">
    <text evidence="2">Belongs to the TonB family.</text>
</comment>
<dbReference type="Gene3D" id="3.30.1150.10">
    <property type="match status" value="1"/>
</dbReference>
<evidence type="ECO:0000313" key="13">
    <source>
        <dbReference type="EMBL" id="TWI11613.1"/>
    </source>
</evidence>
<comment type="subcellular location">
    <subcellularLocation>
        <location evidence="1">Cell inner membrane</location>
        <topology evidence="1">Single-pass membrane protein</topology>
        <orientation evidence="1">Periplasmic side</orientation>
    </subcellularLocation>
</comment>
<dbReference type="GO" id="GO:0098797">
    <property type="term" value="C:plasma membrane protein complex"/>
    <property type="evidence" value="ECO:0007669"/>
    <property type="project" value="TreeGrafter"/>
</dbReference>
<protein>
    <submittedName>
        <fullName evidence="13">Protein TonB</fullName>
    </submittedName>
</protein>
<dbReference type="GO" id="GO:0015031">
    <property type="term" value="P:protein transport"/>
    <property type="evidence" value="ECO:0007669"/>
    <property type="project" value="UniProtKB-KW"/>
</dbReference>
<gene>
    <name evidence="13" type="ORF">IP93_01514</name>
</gene>
<evidence type="ECO:0000259" key="12">
    <source>
        <dbReference type="PROSITE" id="PS52015"/>
    </source>
</evidence>
<name>A0A562LVM7_9GAMM</name>
<dbReference type="SUPFAM" id="SSF74653">
    <property type="entry name" value="TolA/TonB C-terminal domain"/>
    <property type="match status" value="1"/>
</dbReference>
<evidence type="ECO:0000256" key="6">
    <source>
        <dbReference type="ARBA" id="ARBA00022692"/>
    </source>
</evidence>
<keyword evidence="7" id="KW-0653">Protein transport</keyword>
<evidence type="ECO:0000256" key="9">
    <source>
        <dbReference type="ARBA" id="ARBA00023136"/>
    </source>
</evidence>
<dbReference type="PROSITE" id="PS52015">
    <property type="entry name" value="TONB_CTD"/>
    <property type="match status" value="1"/>
</dbReference>
<keyword evidence="11" id="KW-0732">Signal</keyword>
<feature type="region of interest" description="Disordered" evidence="10">
    <location>
        <begin position="107"/>
        <end position="145"/>
    </location>
</feature>
<dbReference type="RefSeq" id="WP_144813948.1">
    <property type="nucleotide sequence ID" value="NZ_VLKP01000005.1"/>
</dbReference>
<keyword evidence="3" id="KW-0813">Transport</keyword>
<keyword evidence="9" id="KW-0472">Membrane</keyword>
<evidence type="ECO:0000313" key="14">
    <source>
        <dbReference type="Proteomes" id="UP000316471"/>
    </source>
</evidence>
<evidence type="ECO:0000256" key="5">
    <source>
        <dbReference type="ARBA" id="ARBA00022519"/>
    </source>
</evidence>
<dbReference type="InterPro" id="IPR051045">
    <property type="entry name" value="TonB-dependent_transducer"/>
</dbReference>
<proteinExistence type="inferred from homology"/>
<dbReference type="PROSITE" id="PS51257">
    <property type="entry name" value="PROKAR_LIPOPROTEIN"/>
    <property type="match status" value="1"/>
</dbReference>
<evidence type="ECO:0000256" key="8">
    <source>
        <dbReference type="ARBA" id="ARBA00022989"/>
    </source>
</evidence>
<comment type="caution">
    <text evidence="13">The sequence shown here is derived from an EMBL/GenBank/DDBJ whole genome shotgun (WGS) entry which is preliminary data.</text>
</comment>
<dbReference type="GO" id="GO:0031992">
    <property type="term" value="F:energy transducer activity"/>
    <property type="evidence" value="ECO:0007669"/>
    <property type="project" value="TreeGrafter"/>
</dbReference>
<dbReference type="InterPro" id="IPR037682">
    <property type="entry name" value="TonB_C"/>
</dbReference>
<evidence type="ECO:0000256" key="7">
    <source>
        <dbReference type="ARBA" id="ARBA00022927"/>
    </source>
</evidence>
<feature type="signal peptide" evidence="11">
    <location>
        <begin position="1"/>
        <end position="24"/>
    </location>
</feature>
<dbReference type="GO" id="GO:0055085">
    <property type="term" value="P:transmembrane transport"/>
    <property type="evidence" value="ECO:0007669"/>
    <property type="project" value="InterPro"/>
</dbReference>
<reference evidence="13 14" key="1">
    <citation type="journal article" date="2015" name="Stand. Genomic Sci.">
        <title>Genomic Encyclopedia of Bacterial and Archaeal Type Strains, Phase III: the genomes of soil and plant-associated and newly described type strains.</title>
        <authorList>
            <person name="Whitman W.B."/>
            <person name="Woyke T."/>
            <person name="Klenk H.P."/>
            <person name="Zhou Y."/>
            <person name="Lilburn T.G."/>
            <person name="Beck B.J."/>
            <person name="De Vos P."/>
            <person name="Vandamme P."/>
            <person name="Eisen J.A."/>
            <person name="Garrity G."/>
            <person name="Hugenholtz P."/>
            <person name="Kyrpides N.C."/>
        </authorList>
    </citation>
    <scope>NUCLEOTIDE SEQUENCE [LARGE SCALE GENOMIC DNA]</scope>
    <source>
        <strain evidence="13 14">CGMCC 1.10136</strain>
    </source>
</reference>
<keyword evidence="6" id="KW-0812">Transmembrane</keyword>
<evidence type="ECO:0000256" key="2">
    <source>
        <dbReference type="ARBA" id="ARBA00006555"/>
    </source>
</evidence>
<evidence type="ECO:0000256" key="3">
    <source>
        <dbReference type="ARBA" id="ARBA00022448"/>
    </source>
</evidence>
<accession>A0A562LVM7</accession>
<evidence type="ECO:0000256" key="4">
    <source>
        <dbReference type="ARBA" id="ARBA00022475"/>
    </source>
</evidence>
<keyword evidence="4" id="KW-1003">Cell membrane</keyword>
<feature type="domain" description="TonB C-terminal" evidence="12">
    <location>
        <begin position="38"/>
        <end position="134"/>
    </location>
</feature>
<dbReference type="PANTHER" id="PTHR33446">
    <property type="entry name" value="PROTEIN TONB-RELATED"/>
    <property type="match status" value="1"/>
</dbReference>
<evidence type="ECO:0000256" key="10">
    <source>
        <dbReference type="SAM" id="MobiDB-lite"/>
    </source>
</evidence>
<keyword evidence="8" id="KW-1133">Transmembrane helix</keyword>
<dbReference type="OrthoDB" id="9792439at2"/>
<dbReference type="EMBL" id="VLKP01000005">
    <property type="protein sequence ID" value="TWI11613.1"/>
    <property type="molecule type" value="Genomic_DNA"/>
</dbReference>
<evidence type="ECO:0000256" key="1">
    <source>
        <dbReference type="ARBA" id="ARBA00004383"/>
    </source>
</evidence>
<evidence type="ECO:0000256" key="11">
    <source>
        <dbReference type="SAM" id="SignalP"/>
    </source>
</evidence>
<dbReference type="Pfam" id="PF03544">
    <property type="entry name" value="TonB_C"/>
    <property type="match status" value="1"/>
</dbReference>
<dbReference type="Proteomes" id="UP000316471">
    <property type="component" value="Unassembled WGS sequence"/>
</dbReference>
<dbReference type="AlphaFoldDB" id="A0A562LVM7"/>
<sequence>MNRTFAIHAAVSTAGLLAVSALLAGCQRPSHQADENFIPPTALIAVDTSPPDYPLDLACSQVGGSVELLVTVGPEGTPTDIRVARTSKVPALDASAEAAVRNWKFRPATRNGQPTTAKLQVPVKFTPPAEMPEDCPGTESESLQG</sequence>
<organism evidence="13 14">
    <name type="scientific">Aerolutibacter ruishenii</name>
    <dbReference type="NCBI Taxonomy" id="686800"/>
    <lineage>
        <taxon>Bacteria</taxon>
        <taxon>Pseudomonadati</taxon>
        <taxon>Pseudomonadota</taxon>
        <taxon>Gammaproteobacteria</taxon>
        <taxon>Lysobacterales</taxon>
        <taxon>Lysobacteraceae</taxon>
        <taxon>Aerolutibacter</taxon>
    </lineage>
</organism>
<keyword evidence="5" id="KW-0997">Cell inner membrane</keyword>